<feature type="domain" description="CdiA toxin EC869-like" evidence="1">
    <location>
        <begin position="19"/>
        <end position="139"/>
    </location>
</feature>
<protein>
    <recommendedName>
        <fullName evidence="1">CdiA toxin EC869-like domain-containing protein</fullName>
    </recommendedName>
</protein>
<sequence length="146" mass="16454">MPKYGQVKCLGCSEGVYKQGYPFEDYIGVHRNFKKAERMPYGFETFDYFSKGEVVSVKTLNTSAKTYQKQNEINRGLNSYINKVNDFKGASKSGVELKSSDIKTKTIELGVQDKTTASQWLEINQSIIYAAEKDISLRVIIVKQGG</sequence>
<comment type="caution">
    <text evidence="2">The sequence shown here is derived from an EMBL/GenBank/DDBJ whole genome shotgun (WGS) entry which is preliminary data.</text>
</comment>
<dbReference type="EMBL" id="ABEXCJ040000001">
    <property type="protein sequence ID" value="ELR5216150.1"/>
    <property type="molecule type" value="Genomic_DNA"/>
</dbReference>
<dbReference type="AlphaFoldDB" id="A0AAD2VPL1"/>
<dbReference type="Pfam" id="PF21111">
    <property type="entry name" value="CDI_toxin_EC869_like"/>
    <property type="match status" value="1"/>
</dbReference>
<dbReference type="Gene3D" id="3.40.1350.110">
    <property type="match status" value="1"/>
</dbReference>
<dbReference type="EMBL" id="ABEXCJ050000001">
    <property type="protein sequence ID" value="EMR4588337.1"/>
    <property type="molecule type" value="Genomic_DNA"/>
</dbReference>
<evidence type="ECO:0000313" key="3">
    <source>
        <dbReference type="EMBL" id="EMR4588337.1"/>
    </source>
</evidence>
<name>A0AAD2VPL1_PRORE</name>
<reference evidence="2" key="1">
    <citation type="submission" date="2023-10" db="EMBL/GenBank/DDBJ databases">
        <authorList>
            <consortium name="Clinical and Environmental Microbiology Branch: Whole genome sequencing antimicrobial resistance pathogens in the healthcare setting"/>
        </authorList>
    </citation>
    <scope>NUCLEOTIDE SEQUENCE</scope>
    <source>
        <strain evidence="2">2020QW-00022</strain>
    </source>
</reference>
<evidence type="ECO:0000259" key="1">
    <source>
        <dbReference type="Pfam" id="PF21111"/>
    </source>
</evidence>
<proteinExistence type="predicted"/>
<gene>
    <name evidence="3" type="ORF">M0K77_000600</name>
    <name evidence="2" type="ORF">M0K77_RS03000</name>
</gene>
<dbReference type="InterPro" id="IPR033799">
    <property type="entry name" value="CdiA_EC869-like"/>
</dbReference>
<evidence type="ECO:0000313" key="2">
    <source>
        <dbReference type="EMBL" id="ELR5216150.1"/>
    </source>
</evidence>
<dbReference type="CDD" id="cd13444">
    <property type="entry name" value="CDI_toxin_EC869_like"/>
    <property type="match status" value="1"/>
</dbReference>
<accession>A0AAD2VPL1</accession>
<dbReference type="GO" id="GO:0004530">
    <property type="term" value="F:deoxyribonuclease I activity"/>
    <property type="evidence" value="ECO:0007669"/>
    <property type="project" value="InterPro"/>
</dbReference>
<organism evidence="2">
    <name type="scientific">Providencia rettgeri</name>
    <dbReference type="NCBI Taxonomy" id="587"/>
    <lineage>
        <taxon>Bacteria</taxon>
        <taxon>Pseudomonadati</taxon>
        <taxon>Pseudomonadota</taxon>
        <taxon>Gammaproteobacteria</taxon>
        <taxon>Enterobacterales</taxon>
        <taxon>Morganellaceae</taxon>
        <taxon>Providencia</taxon>
    </lineage>
</organism>